<evidence type="ECO:0008006" key="3">
    <source>
        <dbReference type="Google" id="ProtNLM"/>
    </source>
</evidence>
<sequence>MDTSLRPATKTPVRSLLAFAGVFLVLYVFAVVIAERSVGRAGTETAFQKLLAARGARVDWLVLGASHALPLDYGDVPARLQQDTGQSMMVLAETGAGPLYNRFVLEQALLDLDVKHLVYVIDSFAFGDEEWNQARISDRALLRQTPLRLSTARILADLSFRYEAGLKGLLDYLTGFSKLNPVNRFPQEGWRGAANFDRRFRPSRHAVAARISYLYPEGALRADIVEYYLDTLDRLFDLAIAEGVKVMVIKLPVPNAFLDALPDEAGFDASLRARLNSRGIPLHDLSQVLRDPALYFDTDHLNRDGVETLYRDHLRDLIAPE</sequence>
<dbReference type="Proteomes" id="UP001226762">
    <property type="component" value="Unassembled WGS sequence"/>
</dbReference>
<keyword evidence="2" id="KW-1185">Reference proteome</keyword>
<reference evidence="1" key="1">
    <citation type="submission" date="2022-07" db="EMBL/GenBank/DDBJ databases">
        <authorList>
            <person name="Otstavnykh N."/>
            <person name="Isaeva M."/>
            <person name="Bystritskaya E."/>
        </authorList>
    </citation>
    <scope>NUCLEOTIDE SEQUENCE</scope>
    <source>
        <strain evidence="1">KCTC 52189</strain>
    </source>
</reference>
<protein>
    <recommendedName>
        <fullName evidence="3">DUF1574 domain-containing protein</fullName>
    </recommendedName>
</protein>
<evidence type="ECO:0000313" key="1">
    <source>
        <dbReference type="EMBL" id="MDQ2088923.1"/>
    </source>
</evidence>
<organism evidence="1 2">
    <name type="scientific">Marimonas arenosa</name>
    <dbReference type="NCBI Taxonomy" id="1795305"/>
    <lineage>
        <taxon>Bacteria</taxon>
        <taxon>Pseudomonadati</taxon>
        <taxon>Pseudomonadota</taxon>
        <taxon>Alphaproteobacteria</taxon>
        <taxon>Rhodobacterales</taxon>
        <taxon>Paracoccaceae</taxon>
        <taxon>Marimonas</taxon>
    </lineage>
</organism>
<evidence type="ECO:0000313" key="2">
    <source>
        <dbReference type="Proteomes" id="UP001226762"/>
    </source>
</evidence>
<accession>A0AAE4B2D4</accession>
<proteinExistence type="predicted"/>
<dbReference type="AlphaFoldDB" id="A0AAE4B2D4"/>
<dbReference type="EMBL" id="JANHAX010000001">
    <property type="protein sequence ID" value="MDQ2088923.1"/>
    <property type="molecule type" value="Genomic_DNA"/>
</dbReference>
<comment type="caution">
    <text evidence="1">The sequence shown here is derived from an EMBL/GenBank/DDBJ whole genome shotgun (WGS) entry which is preliminary data.</text>
</comment>
<gene>
    <name evidence="1" type="ORF">NO357_03275</name>
</gene>
<reference evidence="1" key="2">
    <citation type="submission" date="2023-02" db="EMBL/GenBank/DDBJ databases">
        <title>'Rhodoalgimonas zhirmunskyi' gen. nov., isolated from a red alga.</title>
        <authorList>
            <person name="Nedashkovskaya O.I."/>
            <person name="Otstavnykh N.Y."/>
            <person name="Bystritskaya E.P."/>
            <person name="Balabanova L.A."/>
            <person name="Isaeva M.P."/>
        </authorList>
    </citation>
    <scope>NUCLEOTIDE SEQUENCE</scope>
    <source>
        <strain evidence="1">KCTC 52189</strain>
    </source>
</reference>
<dbReference type="RefSeq" id="WP_306734182.1">
    <property type="nucleotide sequence ID" value="NZ_JANHAX010000001.1"/>
</dbReference>
<name>A0AAE4B2D4_9RHOB</name>